<keyword evidence="17" id="KW-1185">Reference proteome</keyword>
<dbReference type="GO" id="GO:0005886">
    <property type="term" value="C:plasma membrane"/>
    <property type="evidence" value="ECO:0007669"/>
    <property type="project" value="UniProtKB-SubCell"/>
</dbReference>
<name>A0A2Z6AY95_9BACT</name>
<dbReference type="CDD" id="cd18774">
    <property type="entry name" value="PDC2_HK_sensor"/>
    <property type="match status" value="1"/>
</dbReference>
<sequence>MNLDMYKDVRKTLLAVMILVPLVPFLASLTIGYSSYRESMENAALNTTKRIAADHATLISSFLEERRVDLSVILTTVEVADLNAPEKLKDLLGSLQRASRAFMDLGLINEQGIQEAYAGPFDLKGKDYSQASWFKNTLESGSHVSDIYLGYRHRPHFTVAVAAIKGDVKWVLRATVDQGLFGNLVQGVSIGETGEAYIVNRDGVLQTKLRSGGDILMKDTSLGSILEIRGNRASRTDEYIYATATLNYGMWLLVVRQKTEEAFQELDWASLLIACVCAAGGALIVGLAFIVSGRVVGLIRSKEQARFEMENHLMRAARLAELGEMSAGFAHEINNPLQIMKSEIMLMSMTAEADKPEAPINHEAKIEVLDGLRQIDKQIDRCATITRSILKFGRNSEPENTVIKLDEFLAELCAMIKRKAQVSGIDFSCTVPGNTPSVVGDAGQLQQVMLNLMNNALQAIVERHGTEGGMLKVATLADDRGHVSIFVEDNGAGIPPENMERIFNPFFTTKPPGKGTGLGLSVCHAILSAMNGSINVISKQGEGTIFKVSLPVGR</sequence>
<dbReference type="InterPro" id="IPR036097">
    <property type="entry name" value="HisK_dim/P_sf"/>
</dbReference>
<evidence type="ECO:0000256" key="13">
    <source>
        <dbReference type="ARBA" id="ARBA00023136"/>
    </source>
</evidence>
<dbReference type="SUPFAM" id="SSF55874">
    <property type="entry name" value="ATPase domain of HSP90 chaperone/DNA topoisomerase II/histidine kinase"/>
    <property type="match status" value="1"/>
</dbReference>
<feature type="transmembrane region" description="Helical" evidence="14">
    <location>
        <begin position="12"/>
        <end position="33"/>
    </location>
</feature>
<dbReference type="SUPFAM" id="SSF47384">
    <property type="entry name" value="Homodimeric domain of signal transducing histidine kinase"/>
    <property type="match status" value="1"/>
</dbReference>
<dbReference type="EMBL" id="AP017378">
    <property type="protein sequence ID" value="BBD08163.1"/>
    <property type="molecule type" value="Genomic_DNA"/>
</dbReference>
<accession>A0A2Z6AY95</accession>
<dbReference type="InterPro" id="IPR036890">
    <property type="entry name" value="HATPase_C_sf"/>
</dbReference>
<dbReference type="RefSeq" id="WP_126378035.1">
    <property type="nucleotide sequence ID" value="NZ_AP017378.1"/>
</dbReference>
<dbReference type="Pfam" id="PF02518">
    <property type="entry name" value="HATPase_c"/>
    <property type="match status" value="1"/>
</dbReference>
<evidence type="ECO:0000256" key="5">
    <source>
        <dbReference type="ARBA" id="ARBA00022553"/>
    </source>
</evidence>
<keyword evidence="6" id="KW-0808">Transferase</keyword>
<dbReference type="AlphaFoldDB" id="A0A2Z6AY95"/>
<dbReference type="PANTHER" id="PTHR43065:SF10">
    <property type="entry name" value="PEROXIDE STRESS-ACTIVATED HISTIDINE KINASE MAK3"/>
    <property type="match status" value="1"/>
</dbReference>
<dbReference type="Pfam" id="PF02743">
    <property type="entry name" value="dCache_1"/>
    <property type="match status" value="1"/>
</dbReference>
<evidence type="ECO:0000256" key="4">
    <source>
        <dbReference type="ARBA" id="ARBA00022475"/>
    </source>
</evidence>
<keyword evidence="8" id="KW-0547">Nucleotide-binding</keyword>
<dbReference type="KEGG" id="dfl:DFE_1437"/>
<dbReference type="InterPro" id="IPR005467">
    <property type="entry name" value="His_kinase_dom"/>
</dbReference>
<evidence type="ECO:0000256" key="3">
    <source>
        <dbReference type="ARBA" id="ARBA00012438"/>
    </source>
</evidence>
<protein>
    <recommendedName>
        <fullName evidence="3">histidine kinase</fullName>
        <ecNumber evidence="3">2.7.13.3</ecNumber>
    </recommendedName>
</protein>
<evidence type="ECO:0000256" key="7">
    <source>
        <dbReference type="ARBA" id="ARBA00022692"/>
    </source>
</evidence>
<dbReference type="Gene3D" id="3.30.450.20">
    <property type="entry name" value="PAS domain"/>
    <property type="match status" value="1"/>
</dbReference>
<dbReference type="InterPro" id="IPR004358">
    <property type="entry name" value="Sig_transdc_His_kin-like_C"/>
</dbReference>
<keyword evidence="4" id="KW-1003">Cell membrane</keyword>
<feature type="domain" description="Histidine kinase" evidence="15">
    <location>
        <begin position="328"/>
        <end position="554"/>
    </location>
</feature>
<evidence type="ECO:0000313" key="17">
    <source>
        <dbReference type="Proteomes" id="UP000269883"/>
    </source>
</evidence>
<keyword evidence="11 14" id="KW-1133">Transmembrane helix</keyword>
<dbReference type="InterPro" id="IPR003594">
    <property type="entry name" value="HATPase_dom"/>
</dbReference>
<keyword evidence="12" id="KW-0902">Two-component regulatory system</keyword>
<dbReference type="SMART" id="SM00387">
    <property type="entry name" value="HATPase_c"/>
    <property type="match status" value="1"/>
</dbReference>
<organism evidence="16 17">
    <name type="scientific">Desulfovibrio ferrophilus</name>
    <dbReference type="NCBI Taxonomy" id="241368"/>
    <lineage>
        <taxon>Bacteria</taxon>
        <taxon>Pseudomonadati</taxon>
        <taxon>Thermodesulfobacteriota</taxon>
        <taxon>Desulfovibrionia</taxon>
        <taxon>Desulfovibrionales</taxon>
        <taxon>Desulfovibrionaceae</taxon>
        <taxon>Desulfovibrio</taxon>
    </lineage>
</organism>
<comment type="subcellular location">
    <subcellularLocation>
        <location evidence="2">Cell membrane</location>
        <topology evidence="2">Multi-pass membrane protein</topology>
    </subcellularLocation>
</comment>
<feature type="transmembrane region" description="Helical" evidence="14">
    <location>
        <begin position="239"/>
        <end position="256"/>
    </location>
</feature>
<dbReference type="PROSITE" id="PS50109">
    <property type="entry name" value="HIS_KIN"/>
    <property type="match status" value="1"/>
</dbReference>
<keyword evidence="13 14" id="KW-0472">Membrane</keyword>
<dbReference type="Gene3D" id="1.10.287.130">
    <property type="match status" value="1"/>
</dbReference>
<evidence type="ECO:0000256" key="11">
    <source>
        <dbReference type="ARBA" id="ARBA00022989"/>
    </source>
</evidence>
<dbReference type="GO" id="GO:0000155">
    <property type="term" value="F:phosphorelay sensor kinase activity"/>
    <property type="evidence" value="ECO:0007669"/>
    <property type="project" value="InterPro"/>
</dbReference>
<evidence type="ECO:0000256" key="14">
    <source>
        <dbReference type="SAM" id="Phobius"/>
    </source>
</evidence>
<keyword evidence="9 16" id="KW-0418">Kinase</keyword>
<evidence type="ECO:0000256" key="1">
    <source>
        <dbReference type="ARBA" id="ARBA00000085"/>
    </source>
</evidence>
<dbReference type="InterPro" id="IPR003661">
    <property type="entry name" value="HisK_dim/P_dom"/>
</dbReference>
<dbReference type="EC" id="2.7.13.3" evidence="3"/>
<evidence type="ECO:0000313" key="16">
    <source>
        <dbReference type="EMBL" id="BBD08163.1"/>
    </source>
</evidence>
<keyword evidence="10" id="KW-0067">ATP-binding</keyword>
<dbReference type="OrthoDB" id="9777714at2"/>
<evidence type="ECO:0000259" key="15">
    <source>
        <dbReference type="PROSITE" id="PS50109"/>
    </source>
</evidence>
<keyword evidence="5" id="KW-0597">Phosphoprotein</keyword>
<evidence type="ECO:0000256" key="6">
    <source>
        <dbReference type="ARBA" id="ARBA00022679"/>
    </source>
</evidence>
<dbReference type="PANTHER" id="PTHR43065">
    <property type="entry name" value="SENSOR HISTIDINE KINASE"/>
    <property type="match status" value="1"/>
</dbReference>
<reference evidence="16 17" key="1">
    <citation type="journal article" date="2018" name="Sci. Adv.">
        <title>Multi-heme cytochromes provide a pathway for survival in energy-limited environments.</title>
        <authorList>
            <person name="Deng X."/>
            <person name="Dohmae N."/>
            <person name="Nealson K.H."/>
            <person name="Hashimoto K."/>
            <person name="Okamoto A."/>
        </authorList>
    </citation>
    <scope>NUCLEOTIDE SEQUENCE [LARGE SCALE GENOMIC DNA]</scope>
    <source>
        <strain evidence="16 17">IS5</strain>
    </source>
</reference>
<keyword evidence="7 14" id="KW-0812">Transmembrane</keyword>
<evidence type="ECO:0000256" key="2">
    <source>
        <dbReference type="ARBA" id="ARBA00004651"/>
    </source>
</evidence>
<dbReference type="GO" id="GO:0005524">
    <property type="term" value="F:ATP binding"/>
    <property type="evidence" value="ECO:0007669"/>
    <property type="project" value="UniProtKB-KW"/>
</dbReference>
<gene>
    <name evidence="16" type="ORF">DFE_1437</name>
</gene>
<feature type="transmembrane region" description="Helical" evidence="14">
    <location>
        <begin position="268"/>
        <end position="291"/>
    </location>
</feature>
<evidence type="ECO:0000256" key="9">
    <source>
        <dbReference type="ARBA" id="ARBA00022777"/>
    </source>
</evidence>
<proteinExistence type="predicted"/>
<comment type="catalytic activity">
    <reaction evidence="1">
        <text>ATP + protein L-histidine = ADP + protein N-phospho-L-histidine.</text>
        <dbReference type="EC" id="2.7.13.3"/>
    </reaction>
</comment>
<dbReference type="PRINTS" id="PR00344">
    <property type="entry name" value="BCTRLSENSOR"/>
</dbReference>
<dbReference type="Gene3D" id="3.30.565.10">
    <property type="entry name" value="Histidine kinase-like ATPase, C-terminal domain"/>
    <property type="match status" value="1"/>
</dbReference>
<dbReference type="CDD" id="cd00082">
    <property type="entry name" value="HisKA"/>
    <property type="match status" value="1"/>
</dbReference>
<dbReference type="InterPro" id="IPR033479">
    <property type="entry name" value="dCache_1"/>
</dbReference>
<evidence type="ECO:0000256" key="8">
    <source>
        <dbReference type="ARBA" id="ARBA00022741"/>
    </source>
</evidence>
<dbReference type="Proteomes" id="UP000269883">
    <property type="component" value="Chromosome"/>
</dbReference>
<evidence type="ECO:0000256" key="10">
    <source>
        <dbReference type="ARBA" id="ARBA00022840"/>
    </source>
</evidence>
<evidence type="ECO:0000256" key="12">
    <source>
        <dbReference type="ARBA" id="ARBA00023012"/>
    </source>
</evidence>